<keyword evidence="4 9" id="KW-0812">Transmembrane</keyword>
<dbReference type="GeneID" id="42364816"/>
<keyword evidence="8 9" id="KW-0472">Membrane</keyword>
<dbReference type="NCBIfam" id="TIGR01411">
    <property type="entry name" value="tatAE"/>
    <property type="match status" value="1"/>
</dbReference>
<evidence type="ECO:0000313" key="12">
    <source>
        <dbReference type="Proteomes" id="UP000377803"/>
    </source>
</evidence>
<comment type="function">
    <text evidence="9">Part of the twin-arginine translocation (Tat) system that transports large folded proteins containing a characteristic twin-arginine motif in their signal peptide across membranes. TatA could form the protein-conducting channel of the Tat system.</text>
</comment>
<feature type="region of interest" description="Disordered" evidence="10">
    <location>
        <begin position="37"/>
        <end position="70"/>
    </location>
</feature>
<dbReference type="GO" id="GO:0008320">
    <property type="term" value="F:protein transmembrane transporter activity"/>
    <property type="evidence" value="ECO:0007669"/>
    <property type="project" value="UniProtKB-UniRule"/>
</dbReference>
<evidence type="ECO:0000256" key="2">
    <source>
        <dbReference type="ARBA" id="ARBA00022448"/>
    </source>
</evidence>
<keyword evidence="5 9" id="KW-0653">Protein transport</keyword>
<dbReference type="PANTHER" id="PTHR42982:SF1">
    <property type="entry name" value="SEC-INDEPENDENT PROTEIN TRANSLOCASE PROTEIN TATA"/>
    <property type="match status" value="1"/>
</dbReference>
<feature type="compositionally biased region" description="Basic and acidic residues" evidence="10">
    <location>
        <begin position="37"/>
        <end position="48"/>
    </location>
</feature>
<dbReference type="Pfam" id="PF02416">
    <property type="entry name" value="TatA_B_E"/>
    <property type="match status" value="1"/>
</dbReference>
<dbReference type="GO" id="GO:0033281">
    <property type="term" value="C:TAT protein transport complex"/>
    <property type="evidence" value="ECO:0007669"/>
    <property type="project" value="UniProtKB-UniRule"/>
</dbReference>
<organism evidence="11 12">
    <name type="scientific">Candidatus Nanohalobium constans</name>
    <dbReference type="NCBI Taxonomy" id="2565781"/>
    <lineage>
        <taxon>Archaea</taxon>
        <taxon>Candidatus Nanohalarchaeota</taxon>
        <taxon>Candidatus Nanohalobia</taxon>
        <taxon>Candidatus Nanohalobiales</taxon>
        <taxon>Candidatus Nanohalobiaceae</taxon>
        <taxon>Candidatus Nanohalobium</taxon>
    </lineage>
</organism>
<dbReference type="Proteomes" id="UP000377803">
    <property type="component" value="Chromosome"/>
</dbReference>
<dbReference type="KEGG" id="ncon:LC1Nh_0432"/>
<proteinExistence type="inferred from homology"/>
<feature type="compositionally biased region" description="Acidic residues" evidence="10">
    <location>
        <begin position="49"/>
        <end position="62"/>
    </location>
</feature>
<dbReference type="GO" id="GO:0043953">
    <property type="term" value="P:protein transport by the Tat complex"/>
    <property type="evidence" value="ECO:0007669"/>
    <property type="project" value="UniProtKB-UniRule"/>
</dbReference>
<evidence type="ECO:0000256" key="6">
    <source>
        <dbReference type="ARBA" id="ARBA00022989"/>
    </source>
</evidence>
<evidence type="ECO:0000256" key="4">
    <source>
        <dbReference type="ARBA" id="ARBA00022692"/>
    </source>
</evidence>
<reference evidence="12" key="1">
    <citation type="submission" date="2019-05" db="EMBL/GenBank/DDBJ databases">
        <title>Candidatus Nanohalobium constans, a novel model system to study the DPANN nano-sized archaea: genomic and physiological characterization of a nanoarchaeon co-cultured with its chitinotrophic host.</title>
        <authorList>
            <person name="La Cono V."/>
            <person name="Arcadi E."/>
            <person name="Crisafi F."/>
            <person name="Denaro R."/>
            <person name="La Spada G."/>
            <person name="Messina E."/>
            <person name="Smedile F."/>
            <person name="Toshchakov S.V."/>
            <person name="Shevchenko M.A."/>
            <person name="Golyshin P.N."/>
            <person name="Golyshina O.V."/>
            <person name="Ferrer M."/>
            <person name="Rohde M."/>
            <person name="Mushegian A."/>
            <person name="Sorokin D.Y."/>
            <person name="Giuliano L."/>
            <person name="Yakimov M.M."/>
        </authorList>
    </citation>
    <scope>NUCLEOTIDE SEQUENCE [LARGE SCALE GENOMIC DNA]</scope>
    <source>
        <strain evidence="12">LC1Nh</strain>
    </source>
</reference>
<dbReference type="HAMAP" id="MF_00236">
    <property type="entry name" value="TatA_E"/>
    <property type="match status" value="1"/>
</dbReference>
<dbReference type="InterPro" id="IPR003369">
    <property type="entry name" value="TatA/B/E"/>
</dbReference>
<keyword evidence="3 9" id="KW-1003">Cell membrane</keyword>
<protein>
    <recommendedName>
        <fullName evidence="9">Sec-independent protein translocase protein TatA</fullName>
    </recommendedName>
</protein>
<dbReference type="EMBL" id="CP040089">
    <property type="protein sequence ID" value="QGA80333.1"/>
    <property type="molecule type" value="Genomic_DNA"/>
</dbReference>
<evidence type="ECO:0000256" key="5">
    <source>
        <dbReference type="ARBA" id="ARBA00022927"/>
    </source>
</evidence>
<comment type="similarity">
    <text evidence="9">Belongs to the TatA/E family.</text>
</comment>
<keyword evidence="6 9" id="KW-1133">Transmembrane helix</keyword>
<dbReference type="RefSeq" id="WP_153550072.1">
    <property type="nucleotide sequence ID" value="NZ_CP040089.1"/>
</dbReference>
<evidence type="ECO:0000256" key="8">
    <source>
        <dbReference type="ARBA" id="ARBA00023136"/>
    </source>
</evidence>
<sequence length="70" mass="7470">MALIGPAEMVLVGAAIVALIFGPKKLPELARSLGESKKEFKKSMKEADDLADEATPDVEGQVEDIKGDQE</sequence>
<keyword evidence="7 9" id="KW-0811">Translocation</keyword>
<gene>
    <name evidence="9 11" type="primary">tatA</name>
    <name evidence="11" type="ORF">LC1Nh_0432</name>
</gene>
<accession>A0A5Q0UFE2</accession>
<name>A0A5Q0UFE2_9ARCH</name>
<evidence type="ECO:0000256" key="7">
    <source>
        <dbReference type="ARBA" id="ARBA00023010"/>
    </source>
</evidence>
<dbReference type="InterPro" id="IPR006312">
    <property type="entry name" value="TatA/E"/>
</dbReference>
<comment type="subcellular location">
    <subcellularLocation>
        <location evidence="1 9">Cell membrane</location>
        <topology evidence="1 9">Single-pass membrane protein</topology>
    </subcellularLocation>
</comment>
<evidence type="ECO:0000256" key="3">
    <source>
        <dbReference type="ARBA" id="ARBA00022475"/>
    </source>
</evidence>
<keyword evidence="12" id="KW-1185">Reference proteome</keyword>
<comment type="subunit">
    <text evidence="9">Forms a complex with TatC.</text>
</comment>
<evidence type="ECO:0000256" key="9">
    <source>
        <dbReference type="HAMAP-Rule" id="MF_00236"/>
    </source>
</evidence>
<evidence type="ECO:0000256" key="1">
    <source>
        <dbReference type="ARBA" id="ARBA00004162"/>
    </source>
</evidence>
<dbReference type="Gene3D" id="1.20.5.3310">
    <property type="match status" value="1"/>
</dbReference>
<dbReference type="PANTHER" id="PTHR42982">
    <property type="entry name" value="SEC-INDEPENDENT PROTEIN TRANSLOCASE PROTEIN TATA"/>
    <property type="match status" value="1"/>
</dbReference>
<evidence type="ECO:0000313" key="11">
    <source>
        <dbReference type="EMBL" id="QGA80333.1"/>
    </source>
</evidence>
<keyword evidence="2 9" id="KW-0813">Transport</keyword>
<evidence type="ECO:0000256" key="10">
    <source>
        <dbReference type="SAM" id="MobiDB-lite"/>
    </source>
</evidence>
<dbReference type="AlphaFoldDB" id="A0A5Q0UFE2"/>